<name>A0A0D7BA93_9AGAR</name>
<proteinExistence type="predicted"/>
<evidence type="ECO:0000259" key="2">
    <source>
        <dbReference type="Pfam" id="PF20415"/>
    </source>
</evidence>
<dbReference type="OrthoDB" id="3202436at2759"/>
<dbReference type="Proteomes" id="UP000054007">
    <property type="component" value="Unassembled WGS sequence"/>
</dbReference>
<organism evidence="3 4">
    <name type="scientific">Cylindrobasidium torrendii FP15055 ss-10</name>
    <dbReference type="NCBI Taxonomy" id="1314674"/>
    <lineage>
        <taxon>Eukaryota</taxon>
        <taxon>Fungi</taxon>
        <taxon>Dikarya</taxon>
        <taxon>Basidiomycota</taxon>
        <taxon>Agaricomycotina</taxon>
        <taxon>Agaricomycetes</taxon>
        <taxon>Agaricomycetidae</taxon>
        <taxon>Agaricales</taxon>
        <taxon>Marasmiineae</taxon>
        <taxon>Physalacriaceae</taxon>
        <taxon>Cylindrobasidium</taxon>
    </lineage>
</organism>
<evidence type="ECO:0000256" key="1">
    <source>
        <dbReference type="SAM" id="MobiDB-lite"/>
    </source>
</evidence>
<evidence type="ECO:0000313" key="3">
    <source>
        <dbReference type="EMBL" id="KIY67432.1"/>
    </source>
</evidence>
<reference evidence="3 4" key="1">
    <citation type="journal article" date="2015" name="Fungal Genet. Biol.">
        <title>Evolution of novel wood decay mechanisms in Agaricales revealed by the genome sequences of Fistulina hepatica and Cylindrobasidium torrendii.</title>
        <authorList>
            <person name="Floudas D."/>
            <person name="Held B.W."/>
            <person name="Riley R."/>
            <person name="Nagy L.G."/>
            <person name="Koehler G."/>
            <person name="Ransdell A.S."/>
            <person name="Younus H."/>
            <person name="Chow J."/>
            <person name="Chiniquy J."/>
            <person name="Lipzen A."/>
            <person name="Tritt A."/>
            <person name="Sun H."/>
            <person name="Haridas S."/>
            <person name="LaButti K."/>
            <person name="Ohm R.A."/>
            <person name="Kues U."/>
            <person name="Blanchette R.A."/>
            <person name="Grigoriev I.V."/>
            <person name="Minto R.E."/>
            <person name="Hibbett D.S."/>
        </authorList>
    </citation>
    <scope>NUCLEOTIDE SEQUENCE [LARGE SCALE GENOMIC DNA]</scope>
    <source>
        <strain evidence="3 4">FP15055 ss-10</strain>
    </source>
</reference>
<dbReference type="EMBL" id="KN880526">
    <property type="protein sequence ID" value="KIY67432.1"/>
    <property type="molecule type" value="Genomic_DNA"/>
</dbReference>
<protein>
    <recommendedName>
        <fullName evidence="2">DUF6699 domain-containing protein</fullName>
    </recommendedName>
</protein>
<accession>A0A0D7BA93</accession>
<gene>
    <name evidence="3" type="ORF">CYLTODRAFT_293505</name>
</gene>
<feature type="region of interest" description="Disordered" evidence="1">
    <location>
        <begin position="190"/>
        <end position="219"/>
    </location>
</feature>
<evidence type="ECO:0000313" key="4">
    <source>
        <dbReference type="Proteomes" id="UP000054007"/>
    </source>
</evidence>
<dbReference type="STRING" id="1314674.A0A0D7BA93"/>
<dbReference type="InterPro" id="IPR046522">
    <property type="entry name" value="DUF6699"/>
</dbReference>
<dbReference type="AlphaFoldDB" id="A0A0D7BA93"/>
<dbReference type="Pfam" id="PF20415">
    <property type="entry name" value="DUF6699"/>
    <property type="match status" value="1"/>
</dbReference>
<keyword evidence="4" id="KW-1185">Reference proteome</keyword>
<feature type="domain" description="DUF6699" evidence="2">
    <location>
        <begin position="247"/>
        <end position="382"/>
    </location>
</feature>
<sequence>MVAWIPRSSVSEAVFSGNSIPLRLLVLGIVPMGSLYDLYNLHGNEYRQVRDLNHPWTPSPTSSVVVLPNEIYALPYDESWQPPRAEPLRLHIPKQNDKNTQRRGHRLLRRIRKAFKRDTGFETYEIPMYHPFELNPPMPRYAPVPFSEWKAYGYYASPVLNGVHVLNETPRLPPTSTPSTPEDLFEQLRSPGGTPHPERWIPGTRHPALPPRPSRWKRPDPSRPLPFPWELYLNPWLSHSDSSASRIRWNIGSFPDTIWMNLSSPVIPLATPDFRQPATYPFVSHLHINGLKVNGQPTKTWYTDIHNPDGIVALDVFWGIYNCFNKVVDIREYNAWEPHVRQEAHQVLQFRLRNNFPSRGEDVIRRRDYLGWNYLFDGLSVNGQGWTLHVVRSPQNA</sequence>